<dbReference type="PANTHER" id="PTHR47331:SF6">
    <property type="entry name" value="DOUBLECORTIN DOMAIN-CONTAINING PROTEIN"/>
    <property type="match status" value="1"/>
</dbReference>
<sequence>MSYKINTDDLPMERSLGIVWKTEMDTFDFDVQLADKPFTRRGVLSVVNNIFDPLGFIAPITVKGKMLFREFMSDGLN</sequence>
<gene>
    <name evidence="1" type="ORF">SNE40_013134</name>
</gene>
<evidence type="ECO:0000313" key="1">
    <source>
        <dbReference type="EMBL" id="KAK6178335.1"/>
    </source>
</evidence>
<keyword evidence="2" id="KW-1185">Reference proteome</keyword>
<protein>
    <submittedName>
        <fullName evidence="1">Uncharacterized protein</fullName>
    </submittedName>
</protein>
<dbReference type="AlphaFoldDB" id="A0AAN8PWK4"/>
<organism evidence="1 2">
    <name type="scientific">Patella caerulea</name>
    <name type="common">Rayed Mediterranean limpet</name>
    <dbReference type="NCBI Taxonomy" id="87958"/>
    <lineage>
        <taxon>Eukaryota</taxon>
        <taxon>Metazoa</taxon>
        <taxon>Spiralia</taxon>
        <taxon>Lophotrochozoa</taxon>
        <taxon>Mollusca</taxon>
        <taxon>Gastropoda</taxon>
        <taxon>Patellogastropoda</taxon>
        <taxon>Patelloidea</taxon>
        <taxon>Patellidae</taxon>
        <taxon>Patella</taxon>
    </lineage>
</organism>
<evidence type="ECO:0000313" key="2">
    <source>
        <dbReference type="Proteomes" id="UP001347796"/>
    </source>
</evidence>
<name>A0AAN8PWK4_PATCE</name>
<accession>A0AAN8PWK4</accession>
<proteinExistence type="predicted"/>
<dbReference type="Proteomes" id="UP001347796">
    <property type="component" value="Unassembled WGS sequence"/>
</dbReference>
<dbReference type="PANTHER" id="PTHR47331">
    <property type="entry name" value="PHD-TYPE DOMAIN-CONTAINING PROTEIN"/>
    <property type="match status" value="1"/>
</dbReference>
<comment type="caution">
    <text evidence="1">The sequence shown here is derived from an EMBL/GenBank/DDBJ whole genome shotgun (WGS) entry which is preliminary data.</text>
</comment>
<dbReference type="Pfam" id="PF05380">
    <property type="entry name" value="Peptidase_A17"/>
    <property type="match status" value="1"/>
</dbReference>
<dbReference type="InterPro" id="IPR008042">
    <property type="entry name" value="Retrotrans_Pao"/>
</dbReference>
<dbReference type="EMBL" id="JAZGQO010000009">
    <property type="protein sequence ID" value="KAK6178335.1"/>
    <property type="molecule type" value="Genomic_DNA"/>
</dbReference>
<reference evidence="1 2" key="1">
    <citation type="submission" date="2024-01" db="EMBL/GenBank/DDBJ databases">
        <title>The genome of the rayed Mediterranean limpet Patella caerulea (Linnaeus, 1758).</title>
        <authorList>
            <person name="Anh-Thu Weber A."/>
            <person name="Halstead-Nussloch G."/>
        </authorList>
    </citation>
    <scope>NUCLEOTIDE SEQUENCE [LARGE SCALE GENOMIC DNA]</scope>
    <source>
        <strain evidence="1">AATW-2023a</strain>
        <tissue evidence="1">Whole specimen</tissue>
    </source>
</reference>